<evidence type="ECO:0000313" key="1">
    <source>
        <dbReference type="EMBL" id="ARU60607.1"/>
    </source>
</evidence>
<keyword evidence="2" id="KW-1185">Reference proteome</keyword>
<sequence length="169" mass="18592">MKGVLITALVLAGILLISNVDKGVERYARDRIQVMVGPGTPLETVVQEFESARVIDEEKGIVGIPENETMFYVRKFEREHSVMFASQIPMPPEFKWSVYQSRLKKMIQNYTAGDLPRARQSVRGRHSAASGRLCGLGTPVQQGYKLAKIGADVRLSETITGGGAILDGK</sequence>
<dbReference type="KEGG" id="tum:CBW65_05560"/>
<reference evidence="2" key="1">
    <citation type="submission" date="2017-05" db="EMBL/GenBank/DDBJ databases">
        <authorList>
            <person name="Sung H."/>
        </authorList>
    </citation>
    <scope>NUCLEOTIDE SEQUENCE [LARGE SCALE GENOMIC DNA]</scope>
    <source>
        <strain evidence="2">AR23208</strain>
    </source>
</reference>
<dbReference type="AlphaFoldDB" id="A0A1Y0IJG5"/>
<gene>
    <name evidence="1" type="ORF">CBW65_05560</name>
</gene>
<name>A0A1Y0IJG5_9BACL</name>
<organism evidence="1 2">
    <name type="scientific">Tumebacillus avium</name>
    <dbReference type="NCBI Taxonomy" id="1903704"/>
    <lineage>
        <taxon>Bacteria</taxon>
        <taxon>Bacillati</taxon>
        <taxon>Bacillota</taxon>
        <taxon>Bacilli</taxon>
        <taxon>Bacillales</taxon>
        <taxon>Alicyclobacillaceae</taxon>
        <taxon>Tumebacillus</taxon>
    </lineage>
</organism>
<protein>
    <submittedName>
        <fullName evidence="1">Uncharacterized protein</fullName>
    </submittedName>
</protein>
<dbReference type="EMBL" id="CP021434">
    <property type="protein sequence ID" value="ARU60607.1"/>
    <property type="molecule type" value="Genomic_DNA"/>
</dbReference>
<accession>A0A1Y0IJG5</accession>
<proteinExistence type="predicted"/>
<dbReference type="Proteomes" id="UP000195437">
    <property type="component" value="Chromosome"/>
</dbReference>
<dbReference type="RefSeq" id="WP_087455999.1">
    <property type="nucleotide sequence ID" value="NZ_CP021434.1"/>
</dbReference>
<evidence type="ECO:0000313" key="2">
    <source>
        <dbReference type="Proteomes" id="UP000195437"/>
    </source>
</evidence>